<accession>A0AAW5DWT1</accession>
<dbReference type="RefSeq" id="WP_240254067.1">
    <property type="nucleotide sequence ID" value="NZ_JAKTTI010000007.1"/>
</dbReference>
<sequence length="480" mass="55819">MLFNSFEFIFLFLPVVFIVYFILNKLNYTVSKIWLLGSSLFFYGWWNPSYLPLIISSLVVNYCVGTLVGKKFKTSTRKLILTAGILFNVGLLGYFKYTDFLIANVNTVLSTHFHLFHLALPLAISFYTFQQIAYLVDSYRMETNEYNFLNYSLFVTFFPQLIAGPIVHHKQIMSQFDDATKRTIHFKNIALGLFVFAIGLFKKVAIADQFSAWAVRGFDQVPVLHFFDAWATALSYTFQLYFDFSGYSDMAIGIGLLFNIALPMNFNSPYKALNIQDFWRRWHITLSNFLTRYIYIPLGGNRKGIVLTYVNILIVFFVSGIWHGAGWTFVLWGILHGLASVIYRFWNTNGYKMNRILAWFITFNFINATWVLFRATSFSDAMKVYKGMLGLNGFGLADSLTFANIVSYKFTLIQTKLPESTLTITCYLLVFFLICVFARNSLELRDRYKPTWINIVFVSYLFLYSVFNLHKVSEFLYFNF</sequence>
<dbReference type="GO" id="GO:0005886">
    <property type="term" value="C:plasma membrane"/>
    <property type="evidence" value="ECO:0007669"/>
    <property type="project" value="UniProtKB-SubCell"/>
</dbReference>
<gene>
    <name evidence="11" type="ORF">MJG50_07130</name>
</gene>
<evidence type="ECO:0000256" key="5">
    <source>
        <dbReference type="ARBA" id="ARBA00022692"/>
    </source>
</evidence>
<feature type="transmembrane region" description="Helical" evidence="10">
    <location>
        <begin position="222"/>
        <end position="241"/>
    </location>
</feature>
<feature type="transmembrane region" description="Helical" evidence="10">
    <location>
        <begin position="247"/>
        <end position="266"/>
    </location>
</feature>
<keyword evidence="7 9" id="KW-0472">Membrane</keyword>
<feature type="transmembrane region" description="Helical" evidence="10">
    <location>
        <begin position="115"/>
        <end position="136"/>
    </location>
</feature>
<evidence type="ECO:0000313" key="11">
    <source>
        <dbReference type="EMBL" id="MCH1625096.1"/>
    </source>
</evidence>
<keyword evidence="8 9" id="KW-0012">Acyltransferase</keyword>
<feature type="transmembrane region" description="Helical" evidence="10">
    <location>
        <begin position="79"/>
        <end position="95"/>
    </location>
</feature>
<dbReference type="PIRSF" id="PIRSF016636">
    <property type="entry name" value="AlgI_DltB"/>
    <property type="match status" value="1"/>
</dbReference>
<comment type="similarity">
    <text evidence="2 9">Belongs to the membrane-bound acyltransferase family.</text>
</comment>
<evidence type="ECO:0000256" key="4">
    <source>
        <dbReference type="ARBA" id="ARBA00022679"/>
    </source>
</evidence>
<comment type="caution">
    <text evidence="11">The sequence shown here is derived from an EMBL/GenBank/DDBJ whole genome shotgun (WGS) entry which is preliminary data.</text>
</comment>
<reference evidence="11" key="1">
    <citation type="submission" date="2022-02" db="EMBL/GenBank/DDBJ databases">
        <title>Fredinandcohnia quinoae sp. nov. isolated from Chenopodium quinoa seeds.</title>
        <authorList>
            <person name="Saati-Santamaria Z."/>
            <person name="Flores-Felix J.D."/>
            <person name="Igual J.M."/>
            <person name="Velazquez E."/>
            <person name="Garcia-Fraile P."/>
            <person name="Martinez-Molina E."/>
        </authorList>
    </citation>
    <scope>NUCLEOTIDE SEQUENCE</scope>
    <source>
        <strain evidence="11">SECRCQ15</strain>
    </source>
</reference>
<dbReference type="AlphaFoldDB" id="A0AAW5DWT1"/>
<feature type="transmembrane region" description="Helical" evidence="10">
    <location>
        <begin position="184"/>
        <end position="201"/>
    </location>
</feature>
<dbReference type="InterPro" id="IPR024194">
    <property type="entry name" value="Ac/AlaTfrase_AlgI/DltB"/>
</dbReference>
<dbReference type="PANTHER" id="PTHR13285:SF23">
    <property type="entry name" value="TEICHOIC ACID D-ALANYLTRANSFERASE"/>
    <property type="match status" value="1"/>
</dbReference>
<keyword evidence="4 9" id="KW-0808">Transferase</keyword>
<comment type="subcellular location">
    <subcellularLocation>
        <location evidence="1">Cell membrane</location>
        <topology evidence="1">Multi-pass membrane protein</topology>
    </subcellularLocation>
</comment>
<keyword evidence="5 10" id="KW-0812">Transmembrane</keyword>
<feature type="transmembrane region" description="Helical" evidence="10">
    <location>
        <begin position="420"/>
        <end position="439"/>
    </location>
</feature>
<dbReference type="PIRSF" id="PIRSF500217">
    <property type="entry name" value="AlgI"/>
    <property type="match status" value="1"/>
</dbReference>
<dbReference type="InterPro" id="IPR004299">
    <property type="entry name" value="MBOAT_fam"/>
</dbReference>
<feature type="transmembrane region" description="Helical" evidence="10">
    <location>
        <begin position="451"/>
        <end position="470"/>
    </location>
</feature>
<feature type="transmembrane region" description="Helical" evidence="10">
    <location>
        <begin position="358"/>
        <end position="377"/>
    </location>
</feature>
<name>A0AAW5DWT1_9BACI</name>
<feature type="transmembrane region" description="Helical" evidence="10">
    <location>
        <begin position="304"/>
        <end position="322"/>
    </location>
</feature>
<dbReference type="GO" id="GO:0016746">
    <property type="term" value="F:acyltransferase activity"/>
    <property type="evidence" value="ECO:0007669"/>
    <property type="project" value="UniProtKB-KW"/>
</dbReference>
<proteinExistence type="inferred from homology"/>
<dbReference type="InterPro" id="IPR051085">
    <property type="entry name" value="MB_O-acyltransferase"/>
</dbReference>
<evidence type="ECO:0000256" key="1">
    <source>
        <dbReference type="ARBA" id="ARBA00004651"/>
    </source>
</evidence>
<dbReference type="GO" id="GO:0042121">
    <property type="term" value="P:alginic acid biosynthetic process"/>
    <property type="evidence" value="ECO:0007669"/>
    <property type="project" value="InterPro"/>
</dbReference>
<dbReference type="Proteomes" id="UP001431131">
    <property type="component" value="Unassembled WGS sequence"/>
</dbReference>
<feature type="transmembrane region" description="Helical" evidence="10">
    <location>
        <begin position="52"/>
        <end position="72"/>
    </location>
</feature>
<dbReference type="PANTHER" id="PTHR13285">
    <property type="entry name" value="ACYLTRANSFERASE"/>
    <property type="match status" value="1"/>
</dbReference>
<organism evidence="11 12">
    <name type="scientific">Fredinandcohnia quinoae</name>
    <dbReference type="NCBI Taxonomy" id="2918902"/>
    <lineage>
        <taxon>Bacteria</taxon>
        <taxon>Bacillati</taxon>
        <taxon>Bacillota</taxon>
        <taxon>Bacilli</taxon>
        <taxon>Bacillales</taxon>
        <taxon>Bacillaceae</taxon>
        <taxon>Fredinandcohnia</taxon>
    </lineage>
</organism>
<evidence type="ECO:0000256" key="2">
    <source>
        <dbReference type="ARBA" id="ARBA00010323"/>
    </source>
</evidence>
<protein>
    <submittedName>
        <fullName evidence="11">MBOAT family protein</fullName>
    </submittedName>
</protein>
<evidence type="ECO:0000313" key="12">
    <source>
        <dbReference type="Proteomes" id="UP001431131"/>
    </source>
</evidence>
<evidence type="ECO:0000256" key="6">
    <source>
        <dbReference type="ARBA" id="ARBA00022989"/>
    </source>
</evidence>
<dbReference type="Pfam" id="PF03062">
    <property type="entry name" value="MBOAT"/>
    <property type="match status" value="1"/>
</dbReference>
<feature type="transmembrane region" description="Helical" evidence="10">
    <location>
        <begin position="148"/>
        <end position="168"/>
    </location>
</feature>
<keyword evidence="12" id="KW-1185">Reference proteome</keyword>
<keyword evidence="6 10" id="KW-1133">Transmembrane helix</keyword>
<keyword evidence="3 9" id="KW-1003">Cell membrane</keyword>
<evidence type="ECO:0000256" key="8">
    <source>
        <dbReference type="ARBA" id="ARBA00023315"/>
    </source>
</evidence>
<evidence type="ECO:0000256" key="10">
    <source>
        <dbReference type="SAM" id="Phobius"/>
    </source>
</evidence>
<feature type="transmembrane region" description="Helical" evidence="10">
    <location>
        <begin position="6"/>
        <end position="23"/>
    </location>
</feature>
<dbReference type="EMBL" id="JAKTTI010000007">
    <property type="protein sequence ID" value="MCH1625096.1"/>
    <property type="molecule type" value="Genomic_DNA"/>
</dbReference>
<evidence type="ECO:0000256" key="3">
    <source>
        <dbReference type="ARBA" id="ARBA00022475"/>
    </source>
</evidence>
<feature type="transmembrane region" description="Helical" evidence="10">
    <location>
        <begin position="329"/>
        <end position="346"/>
    </location>
</feature>
<evidence type="ECO:0000256" key="7">
    <source>
        <dbReference type="ARBA" id="ARBA00023136"/>
    </source>
</evidence>
<dbReference type="InterPro" id="IPR028362">
    <property type="entry name" value="AlgI"/>
</dbReference>
<evidence type="ECO:0000256" key="9">
    <source>
        <dbReference type="PIRNR" id="PIRNR016636"/>
    </source>
</evidence>